<protein>
    <submittedName>
        <fullName evidence="2">Carboxymuconolactone decarboxylase family protein</fullName>
    </submittedName>
</protein>
<accession>A0AAW6LW42</accession>
<dbReference type="GO" id="GO:0051920">
    <property type="term" value="F:peroxiredoxin activity"/>
    <property type="evidence" value="ECO:0007669"/>
    <property type="project" value="InterPro"/>
</dbReference>
<sequence length="247" mass="27192">MSADDIRAKITRVYGGVSAQWELLIDLDFEFAESYSEYLDAAYAAAELEPHIRELLLLAHDASMTVLEQRGVNERIRRALQLGASHREVLDILELLSMISTHSLAIGLPLVFDPSDYTVPHSTTGGYWDAFEGPFSGVHGMMAEHTPRLFSAYRSMGKTLWRKNGLAPKWRELALVVADLSTTHLYAAGAKLHIDNARHYGATNAEIVAALALTVPFSENTIAMGLRALADLDIEAPRVTNSDPSNE</sequence>
<feature type="domain" description="Carboxymuconolactone decarboxylase-like" evidence="1">
    <location>
        <begin position="147"/>
        <end position="230"/>
    </location>
</feature>
<gene>
    <name evidence="2" type="ORF">PXH69_30670</name>
</gene>
<comment type="caution">
    <text evidence="2">The sequence shown here is derived from an EMBL/GenBank/DDBJ whole genome shotgun (WGS) entry which is preliminary data.</text>
</comment>
<dbReference type="Pfam" id="PF02627">
    <property type="entry name" value="CMD"/>
    <property type="match status" value="1"/>
</dbReference>
<evidence type="ECO:0000313" key="3">
    <source>
        <dbReference type="Proteomes" id="UP001217325"/>
    </source>
</evidence>
<dbReference type="PANTHER" id="PTHR33930:SF2">
    <property type="entry name" value="BLR3452 PROTEIN"/>
    <property type="match status" value="1"/>
</dbReference>
<dbReference type="Gene3D" id="1.20.1290.10">
    <property type="entry name" value="AhpD-like"/>
    <property type="match status" value="2"/>
</dbReference>
<dbReference type="Proteomes" id="UP001217325">
    <property type="component" value="Unassembled WGS sequence"/>
</dbReference>
<evidence type="ECO:0000259" key="1">
    <source>
        <dbReference type="Pfam" id="PF02627"/>
    </source>
</evidence>
<name>A0AAW6LW42_RHOSG</name>
<evidence type="ECO:0000313" key="2">
    <source>
        <dbReference type="EMBL" id="MDE8649342.1"/>
    </source>
</evidence>
<organism evidence="2 3">
    <name type="scientific">Rhodococcus qingshengii</name>
    <dbReference type="NCBI Taxonomy" id="334542"/>
    <lineage>
        <taxon>Bacteria</taxon>
        <taxon>Bacillati</taxon>
        <taxon>Actinomycetota</taxon>
        <taxon>Actinomycetes</taxon>
        <taxon>Mycobacteriales</taxon>
        <taxon>Nocardiaceae</taxon>
        <taxon>Rhodococcus</taxon>
        <taxon>Rhodococcus erythropolis group</taxon>
    </lineage>
</organism>
<dbReference type="InterPro" id="IPR029032">
    <property type="entry name" value="AhpD-like"/>
</dbReference>
<dbReference type="EMBL" id="JARDXE010000026">
    <property type="protein sequence ID" value="MDE8649342.1"/>
    <property type="molecule type" value="Genomic_DNA"/>
</dbReference>
<reference evidence="2" key="1">
    <citation type="submission" date="2023-02" db="EMBL/GenBank/DDBJ databases">
        <title>A novel hydrolase synthesized by Rhodococcus erythropolis HQ is responsible for the detoxification of Zearalenone.</title>
        <authorList>
            <person name="Hu J."/>
            <person name="Xu J."/>
        </authorList>
    </citation>
    <scope>NUCLEOTIDE SEQUENCE</scope>
    <source>
        <strain evidence="2">HQ</strain>
    </source>
</reference>
<dbReference type="AlphaFoldDB" id="A0AAW6LW42"/>
<dbReference type="RefSeq" id="WP_275232853.1">
    <property type="nucleotide sequence ID" value="NZ_JARDXE010000026.1"/>
</dbReference>
<dbReference type="SUPFAM" id="SSF69118">
    <property type="entry name" value="AhpD-like"/>
    <property type="match status" value="1"/>
</dbReference>
<proteinExistence type="predicted"/>
<dbReference type="PANTHER" id="PTHR33930">
    <property type="entry name" value="ALKYL HYDROPEROXIDE REDUCTASE AHPD"/>
    <property type="match status" value="1"/>
</dbReference>
<dbReference type="InterPro" id="IPR003779">
    <property type="entry name" value="CMD-like"/>
</dbReference>